<sequence length="351" mass="37394">MTRVLIAGAGIAGLATRIALAAHGIRADLAERDPAPRDGGTGLYLPANAVRALAGLGLADAVEKHSVPIERQEIRDSTGAVLTSYGLKGVWGDVGESRALSRTALHGLLLDAAGPPTHPGVREASPDGTVTFTDGSESRYDIVIGADGIDSAVRRSAFPAARPRFLGQVCWRFLYEAKQSTTWSVLLGDRGRSLLTVPVGDGQVYCFAAIDSTTQAPPPGDWRDLFADFATDVPHHDAHFAPLREITGDDWVAGTVVLVGDAAHACSPSMAQGGAMALEDALVLASTLGDGQPSPLARYRARRAGRIRFVLEQNHRRDNARNLPGFARRLLFRHFGLRLVRANHAGLLDRP</sequence>
<proteinExistence type="predicted"/>
<dbReference type="Gene3D" id="3.50.50.60">
    <property type="entry name" value="FAD/NAD(P)-binding domain"/>
    <property type="match status" value="1"/>
</dbReference>
<dbReference type="InterPro" id="IPR002938">
    <property type="entry name" value="FAD-bd"/>
</dbReference>
<dbReference type="Proteomes" id="UP000609879">
    <property type="component" value="Unassembled WGS sequence"/>
</dbReference>
<dbReference type="PANTHER" id="PTHR13789:SF309">
    <property type="entry name" value="PUTATIVE (AFU_ORTHOLOGUE AFUA_6G14510)-RELATED"/>
    <property type="match status" value="1"/>
</dbReference>
<feature type="domain" description="FAD-binding" evidence="3">
    <location>
        <begin position="141"/>
        <end position="310"/>
    </location>
</feature>
<comment type="caution">
    <text evidence="4">The sequence shown here is derived from an EMBL/GenBank/DDBJ whole genome shotgun (WGS) entry which is preliminary data.</text>
</comment>
<dbReference type="PANTHER" id="PTHR13789">
    <property type="entry name" value="MONOOXYGENASE"/>
    <property type="match status" value="1"/>
</dbReference>
<evidence type="ECO:0000313" key="4">
    <source>
        <dbReference type="EMBL" id="GID77025.1"/>
    </source>
</evidence>
<dbReference type="InterPro" id="IPR036188">
    <property type="entry name" value="FAD/NAD-bd_sf"/>
</dbReference>
<reference evidence="4 5" key="1">
    <citation type="submission" date="2021-01" db="EMBL/GenBank/DDBJ databases">
        <title>Whole genome shotgun sequence of Actinoplanes deccanensis NBRC 13994.</title>
        <authorList>
            <person name="Komaki H."/>
            <person name="Tamura T."/>
        </authorList>
    </citation>
    <scope>NUCLEOTIDE SEQUENCE [LARGE SCALE GENOMIC DNA]</scope>
    <source>
        <strain evidence="4 5">NBRC 13994</strain>
    </source>
</reference>
<evidence type="ECO:0000256" key="1">
    <source>
        <dbReference type="ARBA" id="ARBA00023002"/>
    </source>
</evidence>
<keyword evidence="1" id="KW-0560">Oxidoreductase</keyword>
<evidence type="ECO:0000259" key="3">
    <source>
        <dbReference type="Pfam" id="PF01494"/>
    </source>
</evidence>
<evidence type="ECO:0000313" key="5">
    <source>
        <dbReference type="Proteomes" id="UP000609879"/>
    </source>
</evidence>
<feature type="domain" description="FAD-binding" evidence="3">
    <location>
        <begin position="2"/>
        <end position="77"/>
    </location>
</feature>
<evidence type="ECO:0000256" key="2">
    <source>
        <dbReference type="ARBA" id="ARBA00023033"/>
    </source>
</evidence>
<name>A0ABQ3YB26_9ACTN</name>
<gene>
    <name evidence="4" type="ORF">Ade02nite_56660</name>
</gene>
<dbReference type="SUPFAM" id="SSF51905">
    <property type="entry name" value="FAD/NAD(P)-binding domain"/>
    <property type="match status" value="1"/>
</dbReference>
<dbReference type="Pfam" id="PF01494">
    <property type="entry name" value="FAD_binding_3"/>
    <property type="match status" value="2"/>
</dbReference>
<accession>A0ABQ3YB26</accession>
<dbReference type="RefSeq" id="WP_203770513.1">
    <property type="nucleotide sequence ID" value="NZ_BAAABO010000020.1"/>
</dbReference>
<keyword evidence="5" id="KW-1185">Reference proteome</keyword>
<protein>
    <submittedName>
        <fullName evidence="4">FAD-dependent oxidoreductase</fullName>
    </submittedName>
</protein>
<dbReference type="EMBL" id="BOMI01000114">
    <property type="protein sequence ID" value="GID77025.1"/>
    <property type="molecule type" value="Genomic_DNA"/>
</dbReference>
<dbReference type="PRINTS" id="PR00420">
    <property type="entry name" value="RNGMNOXGNASE"/>
</dbReference>
<dbReference type="InterPro" id="IPR050493">
    <property type="entry name" value="FAD-dep_Monooxygenase_BioMet"/>
</dbReference>
<organism evidence="4 5">
    <name type="scientific">Paractinoplanes deccanensis</name>
    <dbReference type="NCBI Taxonomy" id="113561"/>
    <lineage>
        <taxon>Bacteria</taxon>
        <taxon>Bacillati</taxon>
        <taxon>Actinomycetota</taxon>
        <taxon>Actinomycetes</taxon>
        <taxon>Micromonosporales</taxon>
        <taxon>Micromonosporaceae</taxon>
        <taxon>Paractinoplanes</taxon>
    </lineage>
</organism>
<keyword evidence="2" id="KW-0503">Monooxygenase</keyword>